<dbReference type="Proteomes" id="UP000075398">
    <property type="component" value="Unassembled WGS sequence"/>
</dbReference>
<evidence type="ECO:0000313" key="2">
    <source>
        <dbReference type="Proteomes" id="UP000075398"/>
    </source>
</evidence>
<reference evidence="1 2" key="1">
    <citation type="journal article" date="2016" name="ISME J.">
        <title>Chasing the elusive Euryarchaeota class WSA2: genomes reveal a uniquely fastidious methyl-reducing methanogen.</title>
        <authorList>
            <person name="Nobu M.K."/>
            <person name="Narihiro T."/>
            <person name="Kuroda K."/>
            <person name="Mei R."/>
            <person name="Liu W.T."/>
        </authorList>
    </citation>
    <scope>NUCLEOTIDE SEQUENCE [LARGE SCALE GENOMIC DNA]</scope>
    <source>
        <strain evidence="1">U1lsi0528_Bin055</strain>
    </source>
</reference>
<organism evidence="1 2">
    <name type="scientific">Candidatus Methanofastidiosum methylothiophilum</name>
    <dbReference type="NCBI Taxonomy" id="1705564"/>
    <lineage>
        <taxon>Archaea</taxon>
        <taxon>Methanobacteriati</taxon>
        <taxon>Methanobacteriota</taxon>
        <taxon>Stenosarchaea group</taxon>
        <taxon>Candidatus Methanofastidiosia</taxon>
        <taxon>Candidatus Methanofastidiosales</taxon>
        <taxon>Candidatus Methanofastidiosaceae</taxon>
        <taxon>Candidatus Methanofastidiosum</taxon>
    </lineage>
</organism>
<evidence type="ECO:0000313" key="1">
    <source>
        <dbReference type="EMBL" id="KYC53861.1"/>
    </source>
</evidence>
<sequence>MILKSKGISDFIVDKRIDVKATAFNFNLLSKYNPPEIVKGKKVQYGLKNLFNGGRDVLFNGSIEKVDDTIDISRRVFNVSGRNVAMYLDSQPIYFPCYKVSTGVKRTRSLQWLIERIRKGTGTKLGPEILSYTQDFSNDPADSNCFCGLFGGNKSRTDAIDWLLTRYGELNGKPSNWYQWWVDTSGYIRLLDTSNMNNIPTMGLEDISSKGVIRIKVGEDIQSVKNDLTVIGGEKNDIRSRVYDMESIRQYGRRVAPDITSSTLKTTGDVADKANSELKRLTKVIKVGEVTLAGFPVTECGLAIKLLFSERYKDDKFIITSIKHTGKPGNYQTVLGISTDKNVLVNPNLSDIIEQLIKANTVQVTPTEAVVTAVNTETKQVSVVPVGEMTGGIGSQQNAVLAGGMGGGGGSSGGGIGVDVL</sequence>
<proteinExistence type="predicted"/>
<comment type="caution">
    <text evidence="1">The sequence shown here is derived from an EMBL/GenBank/DDBJ whole genome shotgun (WGS) entry which is preliminary data.</text>
</comment>
<name>A0A150J9H8_9EURY</name>
<dbReference type="EMBL" id="LNGC01000001">
    <property type="protein sequence ID" value="KYC53861.1"/>
    <property type="molecule type" value="Genomic_DNA"/>
</dbReference>
<gene>
    <name evidence="1" type="ORF">AMQ22_00060</name>
</gene>
<dbReference type="AlphaFoldDB" id="A0A150J9H8"/>
<protein>
    <recommendedName>
        <fullName evidence="3">Phage late control gene D protein (GPD)</fullName>
    </recommendedName>
</protein>
<evidence type="ECO:0008006" key="3">
    <source>
        <dbReference type="Google" id="ProtNLM"/>
    </source>
</evidence>
<accession>A0A150J9H8</accession>